<dbReference type="EMBL" id="JBCGDO010000016">
    <property type="protein sequence ID" value="MEM0543316.1"/>
    <property type="molecule type" value="Genomic_DNA"/>
</dbReference>
<evidence type="ECO:0000313" key="4">
    <source>
        <dbReference type="Proteomes" id="UP001460072"/>
    </source>
</evidence>
<accession>A0ABU9N6I2</accession>
<keyword evidence="2" id="KW-0732">Signal</keyword>
<name>A0ABU9N6I2_9FLAO</name>
<reference evidence="3 4" key="1">
    <citation type="submission" date="2024-03" db="EMBL/GenBank/DDBJ databases">
        <title>Two novel species of the genus Flavobacterium exhibiting potentially degradation of complex polysaccharides.</title>
        <authorList>
            <person name="Lian X."/>
        </authorList>
    </citation>
    <scope>NUCLEOTIDE SEQUENCE [LARGE SCALE GENOMIC DNA]</scope>
    <source>
        <strain evidence="4">j3</strain>
    </source>
</reference>
<sequence>MKNLIFVIALMLSVNVIFAQLLPTGTATTDNKYRSGGIGIGYSTAPTFETNKFMVAGGTSYFGGNVGIGTLTPSESLNLTTGNLKLDSGRMLFGTVANFNDTAYNWAIKSNRPFLIASSSTPMIEIQSTISNAYGFLNLAIAPVDYGFSNVSKKGDVIFRGYTSGSMIFNCEGTGNIKFTTIADTQPATQSQVQMTITKTGNIGIGTETPDTKLAVNGTVHAKEVVVDLLGWPDYVFEDDFNLMPLEEVEKYINENKHLPNVPSAKVVESDGLNLGEMNKKLIEKVEELTLYVIQLNKELQQVKSQLKN</sequence>
<feature type="chain" id="PRO_5045649254" description="Chaperone of endosialidase" evidence="2">
    <location>
        <begin position="20"/>
        <end position="309"/>
    </location>
</feature>
<dbReference type="RefSeq" id="WP_342696511.1">
    <property type="nucleotide sequence ID" value="NZ_JBCGDO010000016.1"/>
</dbReference>
<keyword evidence="1" id="KW-0175">Coiled coil</keyword>
<gene>
    <name evidence="3" type="ORF">WFZ85_11870</name>
</gene>
<proteinExistence type="predicted"/>
<organism evidence="3 4">
    <name type="scientific">Flavobacterium aureirubrum</name>
    <dbReference type="NCBI Taxonomy" id="3133147"/>
    <lineage>
        <taxon>Bacteria</taxon>
        <taxon>Pseudomonadati</taxon>
        <taxon>Bacteroidota</taxon>
        <taxon>Flavobacteriia</taxon>
        <taxon>Flavobacteriales</taxon>
        <taxon>Flavobacteriaceae</taxon>
        <taxon>Flavobacterium</taxon>
    </lineage>
</organism>
<evidence type="ECO:0000256" key="1">
    <source>
        <dbReference type="SAM" id="Coils"/>
    </source>
</evidence>
<evidence type="ECO:0000256" key="2">
    <source>
        <dbReference type="SAM" id="SignalP"/>
    </source>
</evidence>
<dbReference type="Proteomes" id="UP001460072">
    <property type="component" value="Unassembled WGS sequence"/>
</dbReference>
<protein>
    <recommendedName>
        <fullName evidence="5">Chaperone of endosialidase</fullName>
    </recommendedName>
</protein>
<keyword evidence="4" id="KW-1185">Reference proteome</keyword>
<evidence type="ECO:0008006" key="5">
    <source>
        <dbReference type="Google" id="ProtNLM"/>
    </source>
</evidence>
<comment type="caution">
    <text evidence="3">The sequence shown here is derived from an EMBL/GenBank/DDBJ whole genome shotgun (WGS) entry which is preliminary data.</text>
</comment>
<feature type="coiled-coil region" evidence="1">
    <location>
        <begin position="279"/>
        <end position="306"/>
    </location>
</feature>
<evidence type="ECO:0000313" key="3">
    <source>
        <dbReference type="EMBL" id="MEM0543316.1"/>
    </source>
</evidence>
<feature type="signal peptide" evidence="2">
    <location>
        <begin position="1"/>
        <end position="19"/>
    </location>
</feature>